<evidence type="ECO:0000313" key="2">
    <source>
        <dbReference type="EMBL" id="NGN65421.1"/>
    </source>
</evidence>
<feature type="domain" description="Roadblock/LAMTOR2" evidence="1">
    <location>
        <begin position="9"/>
        <end position="97"/>
    </location>
</feature>
<dbReference type="Proteomes" id="UP000481583">
    <property type="component" value="Unassembled WGS sequence"/>
</dbReference>
<reference evidence="2 3" key="1">
    <citation type="submission" date="2020-02" db="EMBL/GenBank/DDBJ databases">
        <title>Whole-genome analyses of novel actinobacteria.</title>
        <authorList>
            <person name="Sahin N."/>
        </authorList>
    </citation>
    <scope>NUCLEOTIDE SEQUENCE [LARGE SCALE GENOMIC DNA]</scope>
    <source>
        <strain evidence="2 3">A7024</strain>
    </source>
</reference>
<gene>
    <name evidence="2" type="ORF">G5C51_16135</name>
</gene>
<sequence length="135" mass="13598">MTAVLPEIAEELQRLRARVPQVNGALVATADGLLLAQDDGAEEPESLAALTATALSVARRLLAATAQGLLSELLVRGANGCVATYSAGSSAVLTVVAGQDTVTALLHREARRAAADLGDLIDGALTSGPDGAETP</sequence>
<organism evidence="2 3">
    <name type="scientific">Streptomyces coryli</name>
    <dbReference type="NCBI Taxonomy" id="1128680"/>
    <lineage>
        <taxon>Bacteria</taxon>
        <taxon>Bacillati</taxon>
        <taxon>Actinomycetota</taxon>
        <taxon>Actinomycetes</taxon>
        <taxon>Kitasatosporales</taxon>
        <taxon>Streptomycetaceae</taxon>
        <taxon>Streptomyces</taxon>
    </lineage>
</organism>
<accession>A0A6G4U2G3</accession>
<evidence type="ECO:0000313" key="3">
    <source>
        <dbReference type="Proteomes" id="UP000481583"/>
    </source>
</evidence>
<dbReference type="SMART" id="SM00960">
    <property type="entry name" value="Robl_LC7"/>
    <property type="match status" value="1"/>
</dbReference>
<dbReference type="EMBL" id="JAAKZV010000061">
    <property type="protein sequence ID" value="NGN65421.1"/>
    <property type="molecule type" value="Genomic_DNA"/>
</dbReference>
<name>A0A6G4U2G3_9ACTN</name>
<dbReference type="Pfam" id="PF03259">
    <property type="entry name" value="Robl_LC7"/>
    <property type="match status" value="1"/>
</dbReference>
<evidence type="ECO:0000259" key="1">
    <source>
        <dbReference type="SMART" id="SM00960"/>
    </source>
</evidence>
<keyword evidence="3" id="KW-1185">Reference proteome</keyword>
<proteinExistence type="predicted"/>
<dbReference type="SUPFAM" id="SSF103196">
    <property type="entry name" value="Roadblock/LC7 domain"/>
    <property type="match status" value="1"/>
</dbReference>
<dbReference type="Gene3D" id="3.30.450.30">
    <property type="entry name" value="Dynein light chain 2a, cytoplasmic"/>
    <property type="match status" value="1"/>
</dbReference>
<dbReference type="GO" id="GO:0016740">
    <property type="term" value="F:transferase activity"/>
    <property type="evidence" value="ECO:0007669"/>
    <property type="project" value="UniProtKB-KW"/>
</dbReference>
<dbReference type="InterPro" id="IPR004942">
    <property type="entry name" value="Roadblock/LAMTOR2_dom"/>
</dbReference>
<dbReference type="AlphaFoldDB" id="A0A6G4U2G3"/>
<protein>
    <submittedName>
        <fullName evidence="2">Diacylglyceryl transferase</fullName>
    </submittedName>
</protein>
<comment type="caution">
    <text evidence="2">The sequence shown here is derived from an EMBL/GenBank/DDBJ whole genome shotgun (WGS) entry which is preliminary data.</text>
</comment>
<keyword evidence="2" id="KW-0808">Transferase</keyword>